<dbReference type="AlphaFoldDB" id="A0A6M5YIM1"/>
<gene>
    <name evidence="8" type="ORF">FTUN_0900</name>
</gene>
<keyword evidence="2 6" id="KW-0812">Transmembrane</keyword>
<evidence type="ECO:0000256" key="3">
    <source>
        <dbReference type="ARBA" id="ARBA00022989"/>
    </source>
</evidence>
<protein>
    <recommendedName>
        <fullName evidence="7">SHOCT domain-containing protein</fullName>
    </recommendedName>
</protein>
<dbReference type="Proteomes" id="UP000503447">
    <property type="component" value="Chromosome"/>
</dbReference>
<evidence type="ECO:0000259" key="7">
    <source>
        <dbReference type="Pfam" id="PF09851"/>
    </source>
</evidence>
<evidence type="ECO:0000256" key="2">
    <source>
        <dbReference type="ARBA" id="ARBA00022692"/>
    </source>
</evidence>
<proteinExistence type="predicted"/>
<dbReference type="KEGG" id="ftj:FTUN_0900"/>
<feature type="region of interest" description="Disordered" evidence="5">
    <location>
        <begin position="30"/>
        <end position="79"/>
    </location>
</feature>
<evidence type="ECO:0000256" key="4">
    <source>
        <dbReference type="ARBA" id="ARBA00023136"/>
    </source>
</evidence>
<dbReference type="InterPro" id="IPR018649">
    <property type="entry name" value="SHOCT"/>
</dbReference>
<evidence type="ECO:0000256" key="1">
    <source>
        <dbReference type="ARBA" id="ARBA00004141"/>
    </source>
</evidence>
<feature type="transmembrane region" description="Helical" evidence="6">
    <location>
        <begin position="137"/>
        <end position="170"/>
    </location>
</feature>
<dbReference type="Pfam" id="PF09685">
    <property type="entry name" value="MamF_MmsF"/>
    <property type="match status" value="1"/>
</dbReference>
<keyword evidence="9" id="KW-1185">Reference proteome</keyword>
<feature type="compositionally biased region" description="Basic and acidic residues" evidence="5">
    <location>
        <begin position="30"/>
        <end position="51"/>
    </location>
</feature>
<feature type="domain" description="SHOCT" evidence="7">
    <location>
        <begin position="5"/>
        <end position="32"/>
    </location>
</feature>
<reference evidence="9" key="1">
    <citation type="submission" date="2020-05" db="EMBL/GenBank/DDBJ databases">
        <title>Frigoriglobus tundricola gen. nov., sp. nov., a psychrotolerant cellulolytic planctomycete of the family Gemmataceae with two divergent copies of 16S rRNA gene.</title>
        <authorList>
            <person name="Kulichevskaya I.S."/>
            <person name="Ivanova A.A."/>
            <person name="Naumoff D.G."/>
            <person name="Beletsky A.V."/>
            <person name="Rijpstra W.I.C."/>
            <person name="Sinninghe Damste J.S."/>
            <person name="Mardanov A.V."/>
            <person name="Ravin N.V."/>
            <person name="Dedysh S.N."/>
        </authorList>
    </citation>
    <scope>NUCLEOTIDE SEQUENCE [LARGE SCALE GENOMIC DNA]</scope>
    <source>
        <strain evidence="9">PL17</strain>
    </source>
</reference>
<organism evidence="8 9">
    <name type="scientific">Frigoriglobus tundricola</name>
    <dbReference type="NCBI Taxonomy" id="2774151"/>
    <lineage>
        <taxon>Bacteria</taxon>
        <taxon>Pseudomonadati</taxon>
        <taxon>Planctomycetota</taxon>
        <taxon>Planctomycetia</taxon>
        <taxon>Gemmatales</taxon>
        <taxon>Gemmataceae</taxon>
        <taxon>Frigoriglobus</taxon>
    </lineage>
</organism>
<keyword evidence="4 6" id="KW-0472">Membrane</keyword>
<keyword evidence="3 6" id="KW-1133">Transmembrane helix</keyword>
<dbReference type="Pfam" id="PF09851">
    <property type="entry name" value="SHOCT"/>
    <property type="match status" value="1"/>
</dbReference>
<comment type="subcellular location">
    <subcellularLocation>
        <location evidence="1">Membrane</location>
        <topology evidence="1">Multi-pass membrane protein</topology>
    </subcellularLocation>
</comment>
<dbReference type="RefSeq" id="WP_171469590.1">
    <property type="nucleotide sequence ID" value="NZ_CP053452.2"/>
</dbReference>
<dbReference type="InterPro" id="IPR019109">
    <property type="entry name" value="MamF_MmsF"/>
</dbReference>
<evidence type="ECO:0000256" key="6">
    <source>
        <dbReference type="SAM" id="Phobius"/>
    </source>
</evidence>
<sequence length="195" mass="22769">MSLTDELNKLKQLHDDGTITNEQYERARAKLLDPEVAHEIGEERPRCRRREEDEDDEEREARPRRRRREEDDEDEEYGLRRSARRKKVNEWAMLLHLSMFAGHVIPFGGIIAPIVLWQMKKDEWPEIDEHGKNAVNWIISFIIYLVISGILCLILVGFVLLLVLVVLGVVFPIIAAVKANDGKVWRYPLTIQFLS</sequence>
<evidence type="ECO:0000313" key="8">
    <source>
        <dbReference type="EMBL" id="QJW93394.1"/>
    </source>
</evidence>
<evidence type="ECO:0000256" key="5">
    <source>
        <dbReference type="SAM" id="MobiDB-lite"/>
    </source>
</evidence>
<feature type="transmembrane region" description="Helical" evidence="6">
    <location>
        <begin position="91"/>
        <end position="117"/>
    </location>
</feature>
<name>A0A6M5YIM1_9BACT</name>
<accession>A0A6M5YIM1</accession>
<evidence type="ECO:0000313" key="9">
    <source>
        <dbReference type="Proteomes" id="UP000503447"/>
    </source>
</evidence>
<dbReference type="EMBL" id="CP053452">
    <property type="protein sequence ID" value="QJW93394.1"/>
    <property type="molecule type" value="Genomic_DNA"/>
</dbReference>